<feature type="compositionally biased region" description="Basic and acidic residues" evidence="2">
    <location>
        <begin position="514"/>
        <end position="523"/>
    </location>
</feature>
<dbReference type="GO" id="GO:0006298">
    <property type="term" value="P:mismatch repair"/>
    <property type="evidence" value="ECO:0007669"/>
    <property type="project" value="TreeGrafter"/>
</dbReference>
<dbReference type="EMBL" id="LJIG01016114">
    <property type="protein sequence ID" value="KRT81573.1"/>
    <property type="molecule type" value="Genomic_DNA"/>
</dbReference>
<feature type="region of interest" description="Disordered" evidence="2">
    <location>
        <begin position="1"/>
        <end position="44"/>
    </location>
</feature>
<evidence type="ECO:0000256" key="2">
    <source>
        <dbReference type="SAM" id="MobiDB-lite"/>
    </source>
</evidence>
<feature type="compositionally biased region" description="Basic and acidic residues" evidence="2">
    <location>
        <begin position="573"/>
        <end position="602"/>
    </location>
</feature>
<dbReference type="PANTHER" id="PTHR12135:SF0">
    <property type="entry name" value="DNA REPAIR PROTEIN COMPLEMENTING XP-C CELLS"/>
    <property type="match status" value="1"/>
</dbReference>
<feature type="compositionally biased region" description="Low complexity" evidence="2">
    <location>
        <begin position="456"/>
        <end position="465"/>
    </location>
</feature>
<keyword evidence="4" id="KW-1185">Reference proteome</keyword>
<gene>
    <name evidence="3" type="ORF">AMK59_5601</name>
</gene>
<dbReference type="GO" id="GO:0003684">
    <property type="term" value="F:damaged DNA binding"/>
    <property type="evidence" value="ECO:0007669"/>
    <property type="project" value="InterPro"/>
</dbReference>
<dbReference type="InterPro" id="IPR036985">
    <property type="entry name" value="Transglutaminase-like_sf"/>
</dbReference>
<comment type="caution">
    <text evidence="3">The sequence shown here is derived from an EMBL/GenBank/DDBJ whole genome shotgun (WGS) entry which is preliminary data.</text>
</comment>
<dbReference type="GO" id="GO:0071942">
    <property type="term" value="C:XPC complex"/>
    <property type="evidence" value="ECO:0007669"/>
    <property type="project" value="TreeGrafter"/>
</dbReference>
<feature type="region of interest" description="Disordered" evidence="2">
    <location>
        <begin position="672"/>
        <end position="709"/>
    </location>
</feature>
<feature type="compositionally biased region" description="Basic and acidic residues" evidence="2">
    <location>
        <begin position="467"/>
        <end position="484"/>
    </location>
</feature>
<feature type="compositionally biased region" description="Polar residues" evidence="2">
    <location>
        <begin position="608"/>
        <end position="631"/>
    </location>
</feature>
<evidence type="ECO:0000256" key="1">
    <source>
        <dbReference type="SAM" id="Coils"/>
    </source>
</evidence>
<dbReference type="GO" id="GO:0006289">
    <property type="term" value="P:nucleotide-excision repair"/>
    <property type="evidence" value="ECO:0007669"/>
    <property type="project" value="InterPro"/>
</dbReference>
<feature type="coiled-coil region" evidence="1">
    <location>
        <begin position="121"/>
        <end position="148"/>
    </location>
</feature>
<dbReference type="Gene3D" id="3.90.260.10">
    <property type="entry name" value="Transglutaminase-like"/>
    <property type="match status" value="1"/>
</dbReference>
<feature type="region of interest" description="Disordered" evidence="2">
    <location>
        <begin position="726"/>
        <end position="764"/>
    </location>
</feature>
<dbReference type="InterPro" id="IPR038765">
    <property type="entry name" value="Papain-like_cys_pep_sf"/>
</dbReference>
<dbReference type="SUPFAM" id="SSF54001">
    <property type="entry name" value="Cysteine proteinases"/>
    <property type="match status" value="1"/>
</dbReference>
<accession>A0A0T6B340</accession>
<dbReference type="GO" id="GO:0005737">
    <property type="term" value="C:cytoplasm"/>
    <property type="evidence" value="ECO:0007669"/>
    <property type="project" value="TreeGrafter"/>
</dbReference>
<sequence length="764" mass="86836">MPRKKQVKRRSPMADNKGDEPNTKKVAIDLHSKSGSDSSSESDIENYLQPVTEIDLNSSFFQTKIPEKNLYQIKKDNSGTRHLSESESENESSKEIGIIQEKPAIEKESVFKEQVACFEHIQAYNNKIEEARKHIEIYKAKRNAKENNINISDILAAGETTSLSDDISSAMYFNELETCSESEKEEWEEINSADEGILIPKKGVQITVELPGNARKKKGTDLMDIVKRRINRIKKENQVYIHKVHLLCWIAHGNYTNKVLCNENLIGLSLSLLPSQKSFPPQRLDIPYLEEMLQWYRKTISIIQPMVDSEGRLEEILEKQILHKKTSDYKNFVYIFICLLRSLGIRCRLMLSLQVEPLRPTTTELCSLSKVDPSSSKGNETVNKIAHEAKNTPKNSAKKLNTSKVISTKKVSHIKIKGNKLKELKTKKLDFEDLCLLESVNEKRSSTNASIKSSLNKINENSKPNKSNKEHANSQEGKKCEKGLRKGYNKTNTEESTANDLAMMNKQSKVIKQQTKEVSKSCENKSTSGRTKKTNDKRSTQKNKQFEIREEVKDPCNKGSSKNQNNSCSIGDKYAERERKEVPRSRKNDKNPQKTYRLEIPLRRSQRLSKSPENINEASVSPKNSDVTKSSESNRLDSKTKVNLNAFRIKMPFKLNSGSSKNNCIKTTNTIENDIPQLDGGNDDTDTALKTTKNRPKPSLKQLKTNSSNKCLVKQHPQRLRNAVQYKEIDSDEDFRNTDVSPNKTGLLKKSPEKKSGKPNRNIG</sequence>
<dbReference type="Proteomes" id="UP000051574">
    <property type="component" value="Unassembled WGS sequence"/>
</dbReference>
<keyword evidence="1" id="KW-0175">Coiled coil</keyword>
<evidence type="ECO:0000313" key="3">
    <source>
        <dbReference type="EMBL" id="KRT81573.1"/>
    </source>
</evidence>
<dbReference type="AlphaFoldDB" id="A0A0T6B340"/>
<feature type="compositionally biased region" description="Basic and acidic residues" evidence="2">
    <location>
        <begin position="16"/>
        <end position="34"/>
    </location>
</feature>
<feature type="compositionally biased region" description="Basic and acidic residues" evidence="2">
    <location>
        <begin position="533"/>
        <end position="556"/>
    </location>
</feature>
<protein>
    <submittedName>
        <fullName evidence="3">Uncharacterized protein</fullName>
    </submittedName>
</protein>
<name>A0A0T6B340_9SCAR</name>
<dbReference type="InterPro" id="IPR004583">
    <property type="entry name" value="DNA_repair_Rad4"/>
</dbReference>
<feature type="non-terminal residue" evidence="3">
    <location>
        <position position="764"/>
    </location>
</feature>
<reference evidence="3 4" key="1">
    <citation type="submission" date="2015-09" db="EMBL/GenBank/DDBJ databases">
        <title>Draft genome of the scarab beetle Oryctes borbonicus.</title>
        <authorList>
            <person name="Meyer J.M."/>
            <person name="Markov G.V."/>
            <person name="Baskaran P."/>
            <person name="Herrmann M."/>
            <person name="Sommer R.J."/>
            <person name="Roedelsperger C."/>
        </authorList>
    </citation>
    <scope>NUCLEOTIDE SEQUENCE [LARGE SCALE GENOMIC DNA]</scope>
    <source>
        <strain evidence="3">OB123</strain>
        <tissue evidence="3">Whole animal</tissue>
    </source>
</reference>
<dbReference type="GO" id="GO:0003697">
    <property type="term" value="F:single-stranded DNA binding"/>
    <property type="evidence" value="ECO:0007669"/>
    <property type="project" value="TreeGrafter"/>
</dbReference>
<evidence type="ECO:0000313" key="4">
    <source>
        <dbReference type="Proteomes" id="UP000051574"/>
    </source>
</evidence>
<proteinExistence type="predicted"/>
<feature type="region of interest" description="Disordered" evidence="2">
    <location>
        <begin position="446"/>
        <end position="639"/>
    </location>
</feature>
<organism evidence="3 4">
    <name type="scientific">Oryctes borbonicus</name>
    <dbReference type="NCBI Taxonomy" id="1629725"/>
    <lineage>
        <taxon>Eukaryota</taxon>
        <taxon>Metazoa</taxon>
        <taxon>Ecdysozoa</taxon>
        <taxon>Arthropoda</taxon>
        <taxon>Hexapoda</taxon>
        <taxon>Insecta</taxon>
        <taxon>Pterygota</taxon>
        <taxon>Neoptera</taxon>
        <taxon>Endopterygota</taxon>
        <taxon>Coleoptera</taxon>
        <taxon>Polyphaga</taxon>
        <taxon>Scarabaeiformia</taxon>
        <taxon>Scarabaeidae</taxon>
        <taxon>Dynastinae</taxon>
        <taxon>Oryctes</taxon>
    </lineage>
</organism>
<dbReference type="PANTHER" id="PTHR12135">
    <property type="entry name" value="DNA REPAIR PROTEIN XP-C / RAD4"/>
    <property type="match status" value="1"/>
</dbReference>
<feature type="compositionally biased region" description="Polar residues" evidence="2">
    <location>
        <begin position="489"/>
        <end position="513"/>
    </location>
</feature>
<feature type="region of interest" description="Disordered" evidence="2">
    <location>
        <begin position="76"/>
        <end position="99"/>
    </location>
</feature>
<feature type="compositionally biased region" description="Polar residues" evidence="2">
    <location>
        <begin position="558"/>
        <end position="569"/>
    </location>
</feature>
<dbReference type="OrthoDB" id="300780at2759"/>
<feature type="compositionally biased region" description="Polar residues" evidence="2">
    <location>
        <begin position="446"/>
        <end position="455"/>
    </location>
</feature>
<feature type="compositionally biased region" description="Basic residues" evidence="2">
    <location>
        <begin position="1"/>
        <end position="11"/>
    </location>
</feature>
<dbReference type="GO" id="GO:0000111">
    <property type="term" value="C:nucleotide-excision repair factor 2 complex"/>
    <property type="evidence" value="ECO:0007669"/>
    <property type="project" value="TreeGrafter"/>
</dbReference>
<feature type="compositionally biased region" description="Basic and acidic residues" evidence="2">
    <location>
        <begin position="76"/>
        <end position="85"/>
    </location>
</feature>